<feature type="signal peptide" evidence="2">
    <location>
        <begin position="1"/>
        <end position="21"/>
    </location>
</feature>
<protein>
    <submittedName>
        <fullName evidence="3">Uncharacterized protein</fullName>
    </submittedName>
</protein>
<dbReference type="EMBL" id="CAJVRL010000127">
    <property type="protein sequence ID" value="CAG8962066.1"/>
    <property type="molecule type" value="Genomic_DNA"/>
</dbReference>
<evidence type="ECO:0000313" key="4">
    <source>
        <dbReference type="Proteomes" id="UP000696280"/>
    </source>
</evidence>
<organism evidence="3 4">
    <name type="scientific">Hymenoscyphus fraxineus</name>
    <dbReference type="NCBI Taxonomy" id="746836"/>
    <lineage>
        <taxon>Eukaryota</taxon>
        <taxon>Fungi</taxon>
        <taxon>Dikarya</taxon>
        <taxon>Ascomycota</taxon>
        <taxon>Pezizomycotina</taxon>
        <taxon>Leotiomycetes</taxon>
        <taxon>Helotiales</taxon>
        <taxon>Helotiaceae</taxon>
        <taxon>Hymenoscyphus</taxon>
    </lineage>
</organism>
<keyword evidence="4" id="KW-1185">Reference proteome</keyword>
<evidence type="ECO:0000313" key="3">
    <source>
        <dbReference type="EMBL" id="CAG8962066.1"/>
    </source>
</evidence>
<dbReference type="Proteomes" id="UP000696280">
    <property type="component" value="Unassembled WGS sequence"/>
</dbReference>
<sequence>MHLLNLPTALILLTSLLSATASPLPTKTTSNALQRRDSPQRFAPPPETEPVNYCKPPQATPTPVPSFEYEPDVIIPIPKQETGTPANDPIAYPDEPYEKRDSAPVVPEEPPCVPLPKEEPQPHNPNWHRSVDEPEPEEQILRPFY</sequence>
<gene>
    <name evidence="3" type="ORF">HYFRA_00005109</name>
</gene>
<evidence type="ECO:0000256" key="1">
    <source>
        <dbReference type="SAM" id="MobiDB-lite"/>
    </source>
</evidence>
<reference evidence="3" key="1">
    <citation type="submission" date="2021-07" db="EMBL/GenBank/DDBJ databases">
        <authorList>
            <person name="Durling M."/>
        </authorList>
    </citation>
    <scope>NUCLEOTIDE SEQUENCE</scope>
</reference>
<comment type="caution">
    <text evidence="3">The sequence shown here is derived from an EMBL/GenBank/DDBJ whole genome shotgun (WGS) entry which is preliminary data.</text>
</comment>
<feature type="region of interest" description="Disordered" evidence="1">
    <location>
        <begin position="21"/>
        <end position="145"/>
    </location>
</feature>
<accession>A0A9N9L866</accession>
<evidence type="ECO:0000256" key="2">
    <source>
        <dbReference type="SAM" id="SignalP"/>
    </source>
</evidence>
<feature type="chain" id="PRO_5040364536" evidence="2">
    <location>
        <begin position="22"/>
        <end position="145"/>
    </location>
</feature>
<keyword evidence="2" id="KW-0732">Signal</keyword>
<name>A0A9N9L866_9HELO</name>
<proteinExistence type="predicted"/>
<dbReference type="AlphaFoldDB" id="A0A9N9L866"/>
<dbReference type="OrthoDB" id="10418872at2759"/>